<organism evidence="1 2">
    <name type="scientific">Metallococcus carri</name>
    <dbReference type="NCBI Taxonomy" id="1656884"/>
    <lineage>
        <taxon>Bacteria</taxon>
        <taxon>Bacillati</taxon>
        <taxon>Actinomycetota</taxon>
        <taxon>Actinomycetes</taxon>
        <taxon>Micrococcales</taxon>
        <taxon>Dermacoccaceae</taxon>
        <taxon>Metallococcus</taxon>
    </lineage>
</organism>
<dbReference type="AlphaFoldDB" id="A0A967B1I1"/>
<sequence>MALIPAYAVDGGRVPASMLRMVLWAATGGANGIVTSSDLRVSALSTPGAAVNVGPGGALLANRFSGAPASQSYAAINDATVQVSIPATGSSGGRTDYVILKIDDWHFDNSQAPADPLAALYCSLQRVGSITGLPYPFVPLAKITIPASTGAITGAMITDLRTLARPRKERVLLPNPNTAAGIETLTATTTEYFPNQGGGRRVDIPSWATRVAIRADWLQMIAPAGNCQGSLWVGWGDWTGTDFEQHTQTFAFDNVAATNASRMSVTVAEEMYIPPKYRGVQNVSFQMQGHRNSTSVLGLKADNWSGSVLDLEFKETAD</sequence>
<dbReference type="Proteomes" id="UP000744769">
    <property type="component" value="Unassembled WGS sequence"/>
</dbReference>
<protein>
    <submittedName>
        <fullName evidence="1">Uncharacterized protein</fullName>
    </submittedName>
</protein>
<gene>
    <name evidence="1" type="ORF">G9U51_08260</name>
</gene>
<proteinExistence type="predicted"/>
<comment type="caution">
    <text evidence="1">The sequence shown here is derived from an EMBL/GenBank/DDBJ whole genome shotgun (WGS) entry which is preliminary data.</text>
</comment>
<accession>A0A967B1I1</accession>
<dbReference type="RefSeq" id="WP_166195893.1">
    <property type="nucleotide sequence ID" value="NZ_JAAOIV010000005.1"/>
</dbReference>
<name>A0A967B1I1_9MICO</name>
<reference evidence="1" key="1">
    <citation type="submission" date="2020-03" db="EMBL/GenBank/DDBJ databases">
        <title>Draft sequencing of Calidifontibacter sp. DB0510.</title>
        <authorList>
            <person name="Kim D.-U."/>
        </authorList>
    </citation>
    <scope>NUCLEOTIDE SEQUENCE</scope>
    <source>
        <strain evidence="1">DB0510</strain>
    </source>
</reference>
<evidence type="ECO:0000313" key="2">
    <source>
        <dbReference type="Proteomes" id="UP000744769"/>
    </source>
</evidence>
<evidence type="ECO:0000313" key="1">
    <source>
        <dbReference type="EMBL" id="NHN55768.1"/>
    </source>
</evidence>
<dbReference type="EMBL" id="JAAOIV010000005">
    <property type="protein sequence ID" value="NHN55768.1"/>
    <property type="molecule type" value="Genomic_DNA"/>
</dbReference>
<keyword evidence="2" id="KW-1185">Reference proteome</keyword>